<feature type="domain" description="BIG2" evidence="2">
    <location>
        <begin position="728"/>
        <end position="808"/>
    </location>
</feature>
<evidence type="ECO:0000313" key="3">
    <source>
        <dbReference type="EMBL" id="SFG56837.1"/>
    </source>
</evidence>
<dbReference type="Pfam" id="PF26182">
    <property type="entry name" value="Ig_NUP210_5th"/>
    <property type="match status" value="1"/>
</dbReference>
<name>A0A1I2T0X2_9FIRM</name>
<feature type="signal peptide" evidence="1">
    <location>
        <begin position="1"/>
        <end position="27"/>
    </location>
</feature>
<dbReference type="InterPro" id="IPR002372">
    <property type="entry name" value="PQQ_rpt_dom"/>
</dbReference>
<dbReference type="InterPro" id="IPR015943">
    <property type="entry name" value="WD40/YVTN_repeat-like_dom_sf"/>
</dbReference>
<organism evidence="3 4">
    <name type="scientific">Desulfotruncus arcticus DSM 17038</name>
    <dbReference type="NCBI Taxonomy" id="1121424"/>
    <lineage>
        <taxon>Bacteria</taxon>
        <taxon>Bacillati</taxon>
        <taxon>Bacillota</taxon>
        <taxon>Clostridia</taxon>
        <taxon>Eubacteriales</taxon>
        <taxon>Desulfallaceae</taxon>
        <taxon>Desulfotruncus</taxon>
    </lineage>
</organism>
<dbReference type="PANTHER" id="PTHR34512">
    <property type="entry name" value="CELL SURFACE PROTEIN"/>
    <property type="match status" value="1"/>
</dbReference>
<protein>
    <submittedName>
        <fullName evidence="3">Outer membrane protein assembly factor BamB, contains PQQ-like beta-propeller repeat</fullName>
    </submittedName>
</protein>
<dbReference type="InterPro" id="IPR003343">
    <property type="entry name" value="Big_2"/>
</dbReference>
<dbReference type="Gene3D" id="2.130.10.10">
    <property type="entry name" value="YVTN repeat-like/Quinoprotein amine dehydrogenase"/>
    <property type="match status" value="2"/>
</dbReference>
<dbReference type="SUPFAM" id="SSF49373">
    <property type="entry name" value="Invasin/intimin cell-adhesion fragments"/>
    <property type="match status" value="2"/>
</dbReference>
<dbReference type="Gene3D" id="2.140.10.10">
    <property type="entry name" value="Quinoprotein alcohol dehydrogenase-like superfamily"/>
    <property type="match status" value="1"/>
</dbReference>
<dbReference type="OrthoDB" id="1801854at2"/>
<dbReference type="Pfam" id="PF02368">
    <property type="entry name" value="Big_2"/>
    <property type="match status" value="1"/>
</dbReference>
<dbReference type="SMART" id="SM00564">
    <property type="entry name" value="PQQ"/>
    <property type="match status" value="7"/>
</dbReference>
<keyword evidence="4" id="KW-1185">Reference proteome</keyword>
<evidence type="ECO:0000259" key="2">
    <source>
        <dbReference type="SMART" id="SM00635"/>
    </source>
</evidence>
<dbReference type="EMBL" id="FOOX01000006">
    <property type="protein sequence ID" value="SFG56837.1"/>
    <property type="molecule type" value="Genomic_DNA"/>
</dbReference>
<dbReference type="InterPro" id="IPR011047">
    <property type="entry name" value="Quinoprotein_ADH-like_sf"/>
</dbReference>
<gene>
    <name evidence="3" type="ORF">SAMN05660649_02030</name>
</gene>
<reference evidence="4" key="1">
    <citation type="submission" date="2016-10" db="EMBL/GenBank/DDBJ databases">
        <authorList>
            <person name="Varghese N."/>
            <person name="Submissions S."/>
        </authorList>
    </citation>
    <scope>NUCLEOTIDE SEQUENCE [LARGE SCALE GENOMIC DNA]</scope>
    <source>
        <strain evidence="4">DSM 17038</strain>
    </source>
</reference>
<feature type="chain" id="PRO_5011796063" evidence="1">
    <location>
        <begin position="28"/>
        <end position="1378"/>
    </location>
</feature>
<keyword evidence="1" id="KW-0732">Signal</keyword>
<dbReference type="SMART" id="SM00635">
    <property type="entry name" value="BID_2"/>
    <property type="match status" value="2"/>
</dbReference>
<dbReference type="Gene3D" id="2.60.40.1080">
    <property type="match status" value="2"/>
</dbReference>
<dbReference type="SUPFAM" id="SSF50998">
    <property type="entry name" value="Quinoprotein alcohol dehydrogenase-like"/>
    <property type="match status" value="2"/>
</dbReference>
<dbReference type="Pfam" id="PF13360">
    <property type="entry name" value="PQQ_2"/>
    <property type="match status" value="2"/>
</dbReference>
<dbReference type="InterPro" id="IPR018391">
    <property type="entry name" value="PQQ_b-propeller_rpt"/>
</dbReference>
<dbReference type="InterPro" id="IPR008964">
    <property type="entry name" value="Invasin/intimin_cell_adhesion"/>
</dbReference>
<sequence length="1378" mass="150572">MGNQKRPVFCMLLTLLLLLVLLVPAFAAGISVTPERETYTGGETVTLEADLTPPEGIDWHYLDPRGNRQEIPGDGKSISLTVPVNDSGETVSTVVYAVYEEETRWTGLDIAPLQGSGPLELVALTPPNDPEGPGVPADSKIKMVFNQPVEWNPAKDYASVNHFVVNYDPNYDGWEKTLQKYNDYKKSELLFNEEEPNTVTLQVYDSSGSPLALAENHCFEIKVLKDSIKAQNSEELFPGIYNLPGRGYWRFNTRPAIAVPAHVAINEKRTVKRVTVGETVQMTATVYNDDGSVIPDYPAENLQWETGDPAVATVDEQGRLTGVGPGRVTLWLSVAGAGNIQDQYDLEIRADFPQKLTPQWTYSLDTNYDFGHPVLTADGSLYTLVRAPEWEPNEMVYNILALNGDGTVKEGFSGPAITRSAENKRISLEYGEIDGQPYLFTAGENTLLAVDPETGQVAWQVELDAPVVTPVAPGGEGLLYVGGNDGRVYAMDGRNQAYLWKFDTEGEILNDNDDPMAGQFTLDRDGHVYAVSGRTLWVIDGRQGTLRWKFVSPELGDLITQAAVDYDGTVYIGAKPFRDGDPYRFYALTPPADGGPPAVRWQKAFSWVGNLRPIVDDDGVYVTAQPEGAAFSRFLKLDRENGGVLEDHPYEAGYGIIGEDGYLYTNTAIYDQNRQPVAYYDDYRNALPYLNYTYFSLGPDGTMYRALKNAGWFVDIEAVSLYDLSGSVVSDLRVDNDQVVLYSGETRRVTAEALDQNGVVLSAVALQWSSGNEAVVTVSEDGLLTAGDLGEAEITVRVRDNPAVARTISVQVIEPPVPARMYFVYDNAPDNAPENQQPVAGLTGFVGEGLPQVRVFVEDQHGQFAPKQPVTWSLTDGAVVSMLNYQGGSGDYDIRYNAVLTGKKEGTVEVVATLTDHPDITCRLPVQILAAPYEILWIRPLEGYWWQKRAYHVMGRDDELFFVNENKLVAVEQEDGGLLWEAELGDYLGVQLGKPQVDAAGTIYLYAIDSTAVLAVEPDSGELLWHVIAGTDGIETLAVGEDALYALTERGKLYKLDQEGELLWDSPLAAGANNGLLLSPEGTLYLAKGDTLYTLAGKKLQPFYRGEGQLYPEAITPRGELILQQYQGGEYSLLAVGDTGEENWRYGGLAGRVALSTDADGAVYAVEMTEDADKELYFLYADGGERARATLTDRSRPDMAGVYKPVIGADGVVYLSIAQTNALDPDSGEVLWQAQLKDAYSVQVPDSITVDEDGVVYVTAGEVGLAALRGKVGPGGGLQLRVSGKGSLAPGRCGDLTLDLFNGLEETKDTALTMYLQDLDSGTVLSATTLEDTLPVQEKKTYQWGVRVPVSGKHQVILQVRDRRSDAVLARESIPVGQ</sequence>
<dbReference type="STRING" id="341036.SAMN05660649_02030"/>
<evidence type="ECO:0000313" key="4">
    <source>
        <dbReference type="Proteomes" id="UP000199337"/>
    </source>
</evidence>
<evidence type="ECO:0000256" key="1">
    <source>
        <dbReference type="SAM" id="SignalP"/>
    </source>
</evidence>
<dbReference type="RefSeq" id="WP_092471242.1">
    <property type="nucleotide sequence ID" value="NZ_FOOX01000006.1"/>
</dbReference>
<proteinExistence type="predicted"/>
<dbReference type="PANTHER" id="PTHR34512:SF30">
    <property type="entry name" value="OUTER MEMBRANE PROTEIN ASSEMBLY FACTOR BAMB"/>
    <property type="match status" value="1"/>
</dbReference>
<accession>A0A1I2T0X2</accession>
<feature type="domain" description="BIG2" evidence="2">
    <location>
        <begin position="259"/>
        <end position="347"/>
    </location>
</feature>
<dbReference type="Proteomes" id="UP000199337">
    <property type="component" value="Unassembled WGS sequence"/>
</dbReference>